<organism evidence="1 2">
    <name type="scientific">Tanacetum coccineum</name>
    <dbReference type="NCBI Taxonomy" id="301880"/>
    <lineage>
        <taxon>Eukaryota</taxon>
        <taxon>Viridiplantae</taxon>
        <taxon>Streptophyta</taxon>
        <taxon>Embryophyta</taxon>
        <taxon>Tracheophyta</taxon>
        <taxon>Spermatophyta</taxon>
        <taxon>Magnoliopsida</taxon>
        <taxon>eudicotyledons</taxon>
        <taxon>Gunneridae</taxon>
        <taxon>Pentapetalae</taxon>
        <taxon>asterids</taxon>
        <taxon>campanulids</taxon>
        <taxon>Asterales</taxon>
        <taxon>Asteraceae</taxon>
        <taxon>Asteroideae</taxon>
        <taxon>Anthemideae</taxon>
        <taxon>Anthemidinae</taxon>
        <taxon>Tanacetum</taxon>
    </lineage>
</organism>
<protein>
    <recommendedName>
        <fullName evidence="3">Zinc finger GRF-type domain-containing protein</fullName>
    </recommendedName>
</protein>
<evidence type="ECO:0000313" key="1">
    <source>
        <dbReference type="EMBL" id="GJT23488.1"/>
    </source>
</evidence>
<reference evidence="1" key="1">
    <citation type="journal article" date="2022" name="Int. J. Mol. Sci.">
        <title>Draft Genome of Tanacetum Coccineum: Genomic Comparison of Closely Related Tanacetum-Family Plants.</title>
        <authorList>
            <person name="Yamashiro T."/>
            <person name="Shiraishi A."/>
            <person name="Nakayama K."/>
            <person name="Satake H."/>
        </authorList>
    </citation>
    <scope>NUCLEOTIDE SEQUENCE</scope>
</reference>
<accession>A0ABQ5CBW3</accession>
<dbReference type="Proteomes" id="UP001151760">
    <property type="component" value="Unassembled WGS sequence"/>
</dbReference>
<keyword evidence="2" id="KW-1185">Reference proteome</keyword>
<sequence>MKMVPYEAFACRCRVGDVVLQESYKPKTRGKLYYACPRSKPRKNYFRCDSFYGKTNETVYWSVLLELQRLQAILRDLQQLQVILQDLQEMQIVQTARS</sequence>
<comment type="caution">
    <text evidence="1">The sequence shown here is derived from an EMBL/GenBank/DDBJ whole genome shotgun (WGS) entry which is preliminary data.</text>
</comment>
<evidence type="ECO:0000313" key="2">
    <source>
        <dbReference type="Proteomes" id="UP001151760"/>
    </source>
</evidence>
<dbReference type="EMBL" id="BQNB010014059">
    <property type="protein sequence ID" value="GJT23488.1"/>
    <property type="molecule type" value="Genomic_DNA"/>
</dbReference>
<evidence type="ECO:0008006" key="3">
    <source>
        <dbReference type="Google" id="ProtNLM"/>
    </source>
</evidence>
<name>A0ABQ5CBW3_9ASTR</name>
<gene>
    <name evidence="1" type="ORF">Tco_0893425</name>
</gene>
<reference evidence="1" key="2">
    <citation type="submission" date="2022-01" db="EMBL/GenBank/DDBJ databases">
        <authorList>
            <person name="Yamashiro T."/>
            <person name="Shiraishi A."/>
            <person name="Satake H."/>
            <person name="Nakayama K."/>
        </authorList>
    </citation>
    <scope>NUCLEOTIDE SEQUENCE</scope>
</reference>
<proteinExistence type="predicted"/>